<comment type="caution">
    <text evidence="2">The sequence shown here is derived from an EMBL/GenBank/DDBJ whole genome shotgun (WGS) entry which is preliminary data.</text>
</comment>
<organism evidence="2 3">
    <name type="scientific">Nocardioides islandensis</name>
    <dbReference type="NCBI Taxonomy" id="433663"/>
    <lineage>
        <taxon>Bacteria</taxon>
        <taxon>Bacillati</taxon>
        <taxon>Actinomycetota</taxon>
        <taxon>Actinomycetes</taxon>
        <taxon>Propionibacteriales</taxon>
        <taxon>Nocardioidaceae</taxon>
        <taxon>Nocardioides</taxon>
    </lineage>
</organism>
<evidence type="ECO:0000313" key="2">
    <source>
        <dbReference type="EMBL" id="MBF4762554.1"/>
    </source>
</evidence>
<dbReference type="Proteomes" id="UP000640489">
    <property type="component" value="Unassembled WGS sequence"/>
</dbReference>
<accession>A0A930YH26</accession>
<dbReference type="EMBL" id="JADKPN010000001">
    <property type="protein sequence ID" value="MBF4762554.1"/>
    <property type="molecule type" value="Genomic_DNA"/>
</dbReference>
<feature type="region of interest" description="Disordered" evidence="1">
    <location>
        <begin position="31"/>
        <end position="57"/>
    </location>
</feature>
<evidence type="ECO:0000256" key="1">
    <source>
        <dbReference type="SAM" id="MobiDB-lite"/>
    </source>
</evidence>
<keyword evidence="3" id="KW-1185">Reference proteome</keyword>
<feature type="compositionally biased region" description="Basic residues" evidence="1">
    <location>
        <begin position="48"/>
        <end position="57"/>
    </location>
</feature>
<gene>
    <name evidence="2" type="ORF">ISU07_05405</name>
</gene>
<reference evidence="2" key="1">
    <citation type="submission" date="2020-11" db="EMBL/GenBank/DDBJ databases">
        <title>Nocardioides sp. nov., isolated from Soil of Cynanchum wilfordii Hemsley rhizosphere.</title>
        <authorList>
            <person name="Lee J.-S."/>
            <person name="Suh M.K."/>
            <person name="Kim J.-S."/>
        </authorList>
    </citation>
    <scope>NUCLEOTIDE SEQUENCE</scope>
    <source>
        <strain evidence="2">KCTC 19275</strain>
    </source>
</reference>
<sequence>MNSYHHETIARQRMDEAARAARTAYMFQQGGTRPRRWSFPKVTFPSRPRPRLTPRPV</sequence>
<evidence type="ECO:0000313" key="3">
    <source>
        <dbReference type="Proteomes" id="UP000640489"/>
    </source>
</evidence>
<proteinExistence type="predicted"/>
<protein>
    <submittedName>
        <fullName evidence="2">Uncharacterized protein</fullName>
    </submittedName>
</protein>
<dbReference type="AlphaFoldDB" id="A0A930YH26"/>
<name>A0A930YH26_9ACTN</name>